<protein>
    <submittedName>
        <fullName evidence="2">Uncharacterized protein</fullName>
    </submittedName>
</protein>
<sequence length="289" mass="33507">MKNKKLFILSMLFVLMTFTIFSSTKVYAYEWTDEEVKMTKTKWEADKLYTISNIYVTKNIDTKRVVESISKYLIWEGSFPKEDKANDIYMEFGEYISDSDSIVLSPHLGYNQPVFNKMIKPKVIESYDSKAEYLIATTNYDQVLIIIDGNTYKDNLGDIVNNLLTKEKEYLIPPTFYQPYKYAAKEDGSISYTRYKDKNNDIYQTVCKYLVGFNLTKESTQTNHEDNVDDPSIYGGNDEVQIDDTPTEKEVNQNQTLKIVGIVISSILSVVGIYLIYLLIKKIYRIMKG</sequence>
<evidence type="ECO:0000313" key="3">
    <source>
        <dbReference type="Proteomes" id="UP000266506"/>
    </source>
</evidence>
<keyword evidence="1" id="KW-0812">Transmembrane</keyword>
<keyword evidence="3" id="KW-1185">Reference proteome</keyword>
<dbReference type="RefSeq" id="WP_119015886.1">
    <property type="nucleotide sequence ID" value="NZ_QXEV01000005.1"/>
</dbReference>
<evidence type="ECO:0000313" key="2">
    <source>
        <dbReference type="EMBL" id="RIA77937.1"/>
    </source>
</evidence>
<proteinExistence type="predicted"/>
<comment type="caution">
    <text evidence="2">The sequence shown here is derived from an EMBL/GenBank/DDBJ whole genome shotgun (WGS) entry which is preliminary data.</text>
</comment>
<accession>A0A397S1W2</accession>
<dbReference type="Proteomes" id="UP000266506">
    <property type="component" value="Unassembled WGS sequence"/>
</dbReference>
<evidence type="ECO:0000256" key="1">
    <source>
        <dbReference type="SAM" id="Phobius"/>
    </source>
</evidence>
<dbReference type="AlphaFoldDB" id="A0A397S1W2"/>
<organism evidence="2 3">
    <name type="scientific">Anaeroplasma bactoclasticum</name>
    <dbReference type="NCBI Taxonomy" id="2088"/>
    <lineage>
        <taxon>Bacteria</taxon>
        <taxon>Bacillati</taxon>
        <taxon>Mycoplasmatota</taxon>
        <taxon>Mollicutes</taxon>
        <taxon>Anaeroplasmatales</taxon>
        <taxon>Anaeroplasmataceae</taxon>
        <taxon>Anaeroplasma</taxon>
    </lineage>
</organism>
<dbReference type="EMBL" id="QXEV01000005">
    <property type="protein sequence ID" value="RIA77937.1"/>
    <property type="molecule type" value="Genomic_DNA"/>
</dbReference>
<keyword evidence="1" id="KW-0472">Membrane</keyword>
<gene>
    <name evidence="2" type="ORF">EI71_00720</name>
</gene>
<reference evidence="2 3" key="1">
    <citation type="submission" date="2018-08" db="EMBL/GenBank/DDBJ databases">
        <title>Genomic Encyclopedia of Archaeal and Bacterial Type Strains, Phase II (KMG-II): from individual species to whole genera.</title>
        <authorList>
            <person name="Goeker M."/>
        </authorList>
    </citation>
    <scope>NUCLEOTIDE SEQUENCE [LARGE SCALE GENOMIC DNA]</scope>
    <source>
        <strain evidence="2 3">ATCC 27112</strain>
    </source>
</reference>
<dbReference type="InParanoid" id="A0A397S1W2"/>
<feature type="transmembrane region" description="Helical" evidence="1">
    <location>
        <begin position="259"/>
        <end position="280"/>
    </location>
</feature>
<name>A0A397S1W2_9MOLU</name>
<keyword evidence="1" id="KW-1133">Transmembrane helix</keyword>